<dbReference type="STRING" id="306541.SAMN05421668_11941"/>
<organism evidence="3 4">
    <name type="scientific">Halolactibacillus miurensis</name>
    <dbReference type="NCBI Taxonomy" id="306541"/>
    <lineage>
        <taxon>Bacteria</taxon>
        <taxon>Bacillati</taxon>
        <taxon>Bacillota</taxon>
        <taxon>Bacilli</taxon>
        <taxon>Bacillales</taxon>
        <taxon>Bacillaceae</taxon>
        <taxon>Halolactibacillus</taxon>
    </lineage>
</organism>
<reference evidence="2 5" key="2">
    <citation type="submission" date="2019-07" db="EMBL/GenBank/DDBJ databases">
        <title>Whole genome shotgun sequence of Halolactibacillus miurensis NBRC 100873.</title>
        <authorList>
            <person name="Hosoyama A."/>
            <person name="Uohara A."/>
            <person name="Ohji S."/>
            <person name="Ichikawa N."/>
        </authorList>
    </citation>
    <scope>NUCLEOTIDE SEQUENCE [LARGE SCALE GENOMIC DNA]</scope>
    <source>
        <strain evidence="2 5">NBRC 100873</strain>
    </source>
</reference>
<evidence type="ECO:0000259" key="1">
    <source>
        <dbReference type="Pfam" id="PF00462"/>
    </source>
</evidence>
<dbReference type="Proteomes" id="UP000321773">
    <property type="component" value="Unassembled WGS sequence"/>
</dbReference>
<dbReference type="AlphaFoldDB" id="A0A1I6TYD5"/>
<evidence type="ECO:0000313" key="5">
    <source>
        <dbReference type="Proteomes" id="UP000321773"/>
    </source>
</evidence>
<dbReference type="SUPFAM" id="SSF52833">
    <property type="entry name" value="Thioredoxin-like"/>
    <property type="match status" value="1"/>
</dbReference>
<dbReference type="Gene3D" id="3.40.30.10">
    <property type="entry name" value="Glutaredoxin"/>
    <property type="match status" value="1"/>
</dbReference>
<sequence>MSKADKLVLYTRPLCGDCQQAKAYLNDQRIVYEHKNVEDNPTVEAELVSLTGSKIVPAFIFLKRNLLGKQKVEKTFIGFENKRQAIESLLLQFK</sequence>
<feature type="domain" description="Glutaredoxin" evidence="1">
    <location>
        <begin position="8"/>
        <end position="58"/>
    </location>
</feature>
<reference evidence="3 4" key="1">
    <citation type="submission" date="2016-10" db="EMBL/GenBank/DDBJ databases">
        <authorList>
            <person name="de Groot N.N."/>
        </authorList>
    </citation>
    <scope>NUCLEOTIDE SEQUENCE [LARGE SCALE GENOMIC DNA]</scope>
    <source>
        <strain evidence="3 4">DSM 17074</strain>
    </source>
</reference>
<dbReference type="EMBL" id="BJWJ01000018">
    <property type="protein sequence ID" value="GEM04845.1"/>
    <property type="molecule type" value="Genomic_DNA"/>
</dbReference>
<dbReference type="EMBL" id="FPAI01000019">
    <property type="protein sequence ID" value="SFS94190.1"/>
    <property type="molecule type" value="Genomic_DNA"/>
</dbReference>
<gene>
    <name evidence="2" type="ORF">HMI01_18330</name>
    <name evidence="3" type="ORF">SAMN05421668_11941</name>
</gene>
<evidence type="ECO:0000313" key="2">
    <source>
        <dbReference type="EMBL" id="GEM04845.1"/>
    </source>
</evidence>
<keyword evidence="5" id="KW-1185">Reference proteome</keyword>
<dbReference type="InterPro" id="IPR036249">
    <property type="entry name" value="Thioredoxin-like_sf"/>
</dbReference>
<dbReference type="PROSITE" id="PS51354">
    <property type="entry name" value="GLUTAREDOXIN_2"/>
    <property type="match status" value="1"/>
</dbReference>
<dbReference type="InterPro" id="IPR002109">
    <property type="entry name" value="Glutaredoxin"/>
</dbReference>
<protein>
    <submittedName>
        <fullName evidence="3">Glutaredoxin</fullName>
    </submittedName>
</protein>
<dbReference type="Proteomes" id="UP000199139">
    <property type="component" value="Unassembled WGS sequence"/>
</dbReference>
<dbReference type="Pfam" id="PF00462">
    <property type="entry name" value="Glutaredoxin"/>
    <property type="match status" value="1"/>
</dbReference>
<dbReference type="CDD" id="cd02976">
    <property type="entry name" value="NrdH"/>
    <property type="match status" value="1"/>
</dbReference>
<evidence type="ECO:0000313" key="3">
    <source>
        <dbReference type="EMBL" id="SFS94190.1"/>
    </source>
</evidence>
<evidence type="ECO:0000313" key="4">
    <source>
        <dbReference type="Proteomes" id="UP000199139"/>
    </source>
</evidence>
<dbReference type="RefSeq" id="WP_082394515.1">
    <property type="nucleotide sequence ID" value="NZ_BJWJ01000018.1"/>
</dbReference>
<name>A0A1I6TYD5_9BACI</name>
<proteinExistence type="predicted"/>
<accession>A0A1I6TYD5</accession>
<dbReference type="OrthoDB" id="9795531at2"/>